<dbReference type="EMBL" id="JAWJWE010000002">
    <property type="protein sequence ID" value="KAK6642486.1"/>
    <property type="molecule type" value="Genomic_DNA"/>
</dbReference>
<gene>
    <name evidence="1" type="ORF">RUM43_003988</name>
</gene>
<sequence>FRLVTVIPRHRQKALLQVGLLHLLVGLTTPKGKFSSFSFLIFIVQRQEAEEENKTKETAMLVTEEDKNRCVWLKGSCQLRIKF</sequence>
<dbReference type="Proteomes" id="UP001372834">
    <property type="component" value="Unassembled WGS sequence"/>
</dbReference>
<accession>A0AAN8SAE8</accession>
<organism evidence="1 2">
    <name type="scientific">Polyplax serrata</name>
    <name type="common">Common mouse louse</name>
    <dbReference type="NCBI Taxonomy" id="468196"/>
    <lineage>
        <taxon>Eukaryota</taxon>
        <taxon>Metazoa</taxon>
        <taxon>Ecdysozoa</taxon>
        <taxon>Arthropoda</taxon>
        <taxon>Hexapoda</taxon>
        <taxon>Insecta</taxon>
        <taxon>Pterygota</taxon>
        <taxon>Neoptera</taxon>
        <taxon>Paraneoptera</taxon>
        <taxon>Psocodea</taxon>
        <taxon>Troctomorpha</taxon>
        <taxon>Phthiraptera</taxon>
        <taxon>Anoplura</taxon>
        <taxon>Polyplacidae</taxon>
        <taxon>Polyplax</taxon>
    </lineage>
</organism>
<protein>
    <submittedName>
        <fullName evidence="1">Uncharacterized protein</fullName>
    </submittedName>
</protein>
<reference evidence="1 2" key="1">
    <citation type="submission" date="2023-10" db="EMBL/GenBank/DDBJ databases">
        <title>Genomes of two closely related lineages of the louse Polyplax serrata with different host specificities.</title>
        <authorList>
            <person name="Martinu J."/>
            <person name="Tarabai H."/>
            <person name="Stefka J."/>
            <person name="Hypsa V."/>
        </authorList>
    </citation>
    <scope>NUCLEOTIDE SEQUENCE [LARGE SCALE GENOMIC DNA]</scope>
    <source>
        <strain evidence="1">HR10_N</strain>
    </source>
</reference>
<evidence type="ECO:0000313" key="2">
    <source>
        <dbReference type="Proteomes" id="UP001372834"/>
    </source>
</evidence>
<evidence type="ECO:0000313" key="1">
    <source>
        <dbReference type="EMBL" id="KAK6642486.1"/>
    </source>
</evidence>
<dbReference type="AlphaFoldDB" id="A0AAN8SAE8"/>
<feature type="non-terminal residue" evidence="1">
    <location>
        <position position="1"/>
    </location>
</feature>
<proteinExistence type="predicted"/>
<comment type="caution">
    <text evidence="1">The sequence shown here is derived from an EMBL/GenBank/DDBJ whole genome shotgun (WGS) entry which is preliminary data.</text>
</comment>
<feature type="non-terminal residue" evidence="1">
    <location>
        <position position="83"/>
    </location>
</feature>
<name>A0AAN8SAE8_POLSC</name>